<dbReference type="EMBL" id="BJZV01000005">
    <property type="protein sequence ID" value="GEP09357.1"/>
    <property type="molecule type" value="Genomic_DNA"/>
</dbReference>
<organism evidence="1 2">
    <name type="scientific">Methylobacterium gnaphalii</name>
    <dbReference type="NCBI Taxonomy" id="1010610"/>
    <lineage>
        <taxon>Bacteria</taxon>
        <taxon>Pseudomonadati</taxon>
        <taxon>Pseudomonadota</taxon>
        <taxon>Alphaproteobacteria</taxon>
        <taxon>Hyphomicrobiales</taxon>
        <taxon>Methylobacteriaceae</taxon>
        <taxon>Methylobacterium</taxon>
    </lineage>
</organism>
<comment type="caution">
    <text evidence="1">The sequence shown here is derived from an EMBL/GenBank/DDBJ whole genome shotgun (WGS) entry which is preliminary data.</text>
</comment>
<dbReference type="InterPro" id="IPR007922">
    <property type="entry name" value="DciA-like"/>
</dbReference>
<evidence type="ECO:0000313" key="1">
    <source>
        <dbReference type="EMBL" id="GEP09357.1"/>
    </source>
</evidence>
<dbReference type="InterPro" id="IPR010593">
    <property type="entry name" value="DUF1159"/>
</dbReference>
<dbReference type="PIRSF" id="PIRSF032064">
    <property type="entry name" value="UCP032064"/>
    <property type="match status" value="1"/>
</dbReference>
<sequence length="164" mass="17764">MAMARVKPLAELIEACIGPAFAAQGFASTDILAAWPEIVGERLGRVCQPVKLEWPRRKRTEADGPTESGTLVVRVEGAFALELQHLVPVVIQRINAHYGWACVGRIVMKQGRVHSGQRRAPVSTIDPARRGEVALAVSRIEEDGLRDALDRLGIAVVASAAARR</sequence>
<dbReference type="AlphaFoldDB" id="A0A512JHB7"/>
<evidence type="ECO:0008006" key="3">
    <source>
        <dbReference type="Google" id="ProtNLM"/>
    </source>
</evidence>
<gene>
    <name evidence="1" type="ORF">MGN01_12020</name>
</gene>
<evidence type="ECO:0000313" key="2">
    <source>
        <dbReference type="Proteomes" id="UP000321750"/>
    </source>
</evidence>
<proteinExistence type="predicted"/>
<name>A0A512JHB7_9HYPH</name>
<keyword evidence="2" id="KW-1185">Reference proteome</keyword>
<accession>A0A512JHB7</accession>
<protein>
    <recommendedName>
        <fullName evidence="3">DUF721 domain-containing protein</fullName>
    </recommendedName>
</protein>
<dbReference type="Proteomes" id="UP000321750">
    <property type="component" value="Unassembled WGS sequence"/>
</dbReference>
<reference evidence="1 2" key="1">
    <citation type="submission" date="2019-07" db="EMBL/GenBank/DDBJ databases">
        <title>Whole genome shotgun sequence of Methylobacterium gnaphalii NBRC 107716.</title>
        <authorList>
            <person name="Hosoyama A."/>
            <person name="Uohara A."/>
            <person name="Ohji S."/>
            <person name="Ichikawa N."/>
        </authorList>
    </citation>
    <scope>NUCLEOTIDE SEQUENCE [LARGE SCALE GENOMIC DNA]</scope>
    <source>
        <strain evidence="1 2">NBRC 107716</strain>
    </source>
</reference>
<dbReference type="Pfam" id="PF05258">
    <property type="entry name" value="DciA"/>
    <property type="match status" value="1"/>
</dbReference>